<dbReference type="SMART" id="SM00829">
    <property type="entry name" value="PKS_ER"/>
    <property type="match status" value="1"/>
</dbReference>
<dbReference type="InterPro" id="IPR050129">
    <property type="entry name" value="Zn_alcohol_dh"/>
</dbReference>
<dbReference type="Proteomes" id="UP000267654">
    <property type="component" value="Unassembled WGS sequence"/>
</dbReference>
<dbReference type="AlphaFoldDB" id="A0A662DIR0"/>
<dbReference type="InterPro" id="IPR020843">
    <property type="entry name" value="ER"/>
</dbReference>
<dbReference type="Proteomes" id="UP000885660">
    <property type="component" value="Unassembled WGS sequence"/>
</dbReference>
<proteinExistence type="inferred from homology"/>
<dbReference type="Pfam" id="PF08240">
    <property type="entry name" value="ADH_N"/>
    <property type="match status" value="1"/>
</dbReference>
<evidence type="ECO:0000259" key="8">
    <source>
        <dbReference type="SMART" id="SM00829"/>
    </source>
</evidence>
<comment type="cofactor">
    <cofactor evidence="1 7">
        <name>Zn(2+)</name>
        <dbReference type="ChEBI" id="CHEBI:29105"/>
    </cofactor>
</comment>
<evidence type="ECO:0000256" key="2">
    <source>
        <dbReference type="ARBA" id="ARBA00008072"/>
    </source>
</evidence>
<dbReference type="EMBL" id="DRBC01000163">
    <property type="protein sequence ID" value="HDN84657.1"/>
    <property type="molecule type" value="Genomic_DNA"/>
</dbReference>
<name>A0A662DIR0_UNCAE</name>
<organism evidence="10 11">
    <name type="scientific">Aerophobetes bacterium</name>
    <dbReference type="NCBI Taxonomy" id="2030807"/>
    <lineage>
        <taxon>Bacteria</taxon>
        <taxon>Candidatus Aerophobota</taxon>
    </lineage>
</organism>
<dbReference type="FunFam" id="3.40.50.720:FF:000068">
    <property type="entry name" value="Sorbitol dehydrogenase"/>
    <property type="match status" value="1"/>
</dbReference>
<evidence type="ECO:0000256" key="6">
    <source>
        <dbReference type="ARBA" id="ARBA00023027"/>
    </source>
</evidence>
<dbReference type="Pfam" id="PF00107">
    <property type="entry name" value="ADH_zinc_N"/>
    <property type="match status" value="1"/>
</dbReference>
<protein>
    <submittedName>
        <fullName evidence="9 10">Alcohol dehydrogenase</fullName>
    </submittedName>
</protein>
<dbReference type="GO" id="GO:0016616">
    <property type="term" value="F:oxidoreductase activity, acting on the CH-OH group of donors, NAD or NADP as acceptor"/>
    <property type="evidence" value="ECO:0007669"/>
    <property type="project" value="InterPro"/>
</dbReference>
<dbReference type="CDD" id="cd05285">
    <property type="entry name" value="sorbitol_DH"/>
    <property type="match status" value="1"/>
</dbReference>
<evidence type="ECO:0000313" key="11">
    <source>
        <dbReference type="Proteomes" id="UP000267654"/>
    </source>
</evidence>
<feature type="domain" description="Enoyl reductase (ER)" evidence="8">
    <location>
        <begin position="7"/>
        <end position="334"/>
    </location>
</feature>
<evidence type="ECO:0000313" key="9">
    <source>
        <dbReference type="EMBL" id="HDN84657.1"/>
    </source>
</evidence>
<evidence type="ECO:0000313" key="10">
    <source>
        <dbReference type="EMBL" id="RLE14052.1"/>
    </source>
</evidence>
<reference evidence="10 11" key="1">
    <citation type="submission" date="2018-06" db="EMBL/GenBank/DDBJ databases">
        <title>Extensive metabolic versatility and redundancy in microbially diverse, dynamic hydrothermal sediments.</title>
        <authorList>
            <person name="Dombrowski N."/>
            <person name="Teske A."/>
            <person name="Baker B.J."/>
        </authorList>
    </citation>
    <scope>NUCLEOTIDE SEQUENCE [LARGE SCALE GENOMIC DNA]</scope>
    <source>
        <strain evidence="10">B19_G9</strain>
    </source>
</reference>
<dbReference type="PANTHER" id="PTHR43401">
    <property type="entry name" value="L-THREONINE 3-DEHYDROGENASE"/>
    <property type="match status" value="1"/>
</dbReference>
<dbReference type="Gene3D" id="3.40.50.720">
    <property type="entry name" value="NAD(P)-binding Rossmann-like Domain"/>
    <property type="match status" value="1"/>
</dbReference>
<evidence type="ECO:0000256" key="1">
    <source>
        <dbReference type="ARBA" id="ARBA00001947"/>
    </source>
</evidence>
<dbReference type="InterPro" id="IPR002328">
    <property type="entry name" value="ADH_Zn_CS"/>
</dbReference>
<evidence type="ECO:0000256" key="3">
    <source>
        <dbReference type="ARBA" id="ARBA00022723"/>
    </source>
</evidence>
<dbReference type="GO" id="GO:0008270">
    <property type="term" value="F:zinc ion binding"/>
    <property type="evidence" value="ECO:0007669"/>
    <property type="project" value="InterPro"/>
</dbReference>
<keyword evidence="4 7" id="KW-0862">Zinc</keyword>
<accession>A0A662DIR0</accession>
<dbReference type="Gene3D" id="3.90.180.10">
    <property type="entry name" value="Medium-chain alcohol dehydrogenases, catalytic domain"/>
    <property type="match status" value="1"/>
</dbReference>
<dbReference type="InterPro" id="IPR013149">
    <property type="entry name" value="ADH-like_C"/>
</dbReference>
<evidence type="ECO:0000256" key="4">
    <source>
        <dbReference type="ARBA" id="ARBA00022833"/>
    </source>
</evidence>
<dbReference type="SUPFAM" id="SSF50129">
    <property type="entry name" value="GroES-like"/>
    <property type="match status" value="1"/>
</dbReference>
<dbReference type="PANTHER" id="PTHR43401:SF2">
    <property type="entry name" value="L-THREONINE 3-DEHYDROGENASE"/>
    <property type="match status" value="1"/>
</dbReference>
<dbReference type="InterPro" id="IPR045306">
    <property type="entry name" value="SDH-like"/>
</dbReference>
<sequence length="342" mass="37642">MLQAKLVAPEKISLENVEIPTPGKNEVLVKVKVCGVCGSDIHSYKGKHPFVHPPIVLGHEFSGVIHRVGDGVKNFSPGDRVVVEPNIVCGKCYNCLHGRYNICTNLKVIGCVGYDGAFSEYIVVPENKVLKLPDGISFDDAALVEPLAVAVHAVRKSGQKIGDRVLILGAGTIGLLTLQVANLAGAREIIITDLLSYRLEKAKNLGADKVINPKLEDLVELIHREYGKEGIDLIYDCVGVDKTISQAIQIARKGTRIMVVGVPEEKIKIDLSLIQDRELEIIGSLMYIREDFIEAIDLVQKEKIKADSFVTHHFKLKDIEKAFRLVTEGKEKVLKVLIQVTD</sequence>
<dbReference type="EMBL" id="QMQB01000056">
    <property type="protein sequence ID" value="RLE14052.1"/>
    <property type="molecule type" value="Genomic_DNA"/>
</dbReference>
<evidence type="ECO:0000256" key="7">
    <source>
        <dbReference type="RuleBase" id="RU361277"/>
    </source>
</evidence>
<keyword evidence="5" id="KW-0560">Oxidoreductase</keyword>
<keyword evidence="6" id="KW-0520">NAD</keyword>
<reference evidence="9" key="2">
    <citation type="journal article" date="2020" name="mSystems">
        <title>Genome- and Community-Level Interaction Insights into Carbon Utilization and Element Cycling Functions of Hydrothermarchaeota in Hydrothermal Sediment.</title>
        <authorList>
            <person name="Zhou Z."/>
            <person name="Liu Y."/>
            <person name="Xu W."/>
            <person name="Pan J."/>
            <person name="Luo Z.H."/>
            <person name="Li M."/>
        </authorList>
    </citation>
    <scope>NUCLEOTIDE SEQUENCE [LARGE SCALE GENOMIC DNA]</scope>
    <source>
        <strain evidence="9">HyVt-219</strain>
    </source>
</reference>
<dbReference type="SUPFAM" id="SSF51735">
    <property type="entry name" value="NAD(P)-binding Rossmann-fold domains"/>
    <property type="match status" value="1"/>
</dbReference>
<dbReference type="InterPro" id="IPR013154">
    <property type="entry name" value="ADH-like_N"/>
</dbReference>
<gene>
    <name evidence="10" type="ORF">DRI96_02020</name>
    <name evidence="9" type="ORF">ENG47_02710</name>
</gene>
<dbReference type="InterPro" id="IPR011032">
    <property type="entry name" value="GroES-like_sf"/>
</dbReference>
<keyword evidence="3 7" id="KW-0479">Metal-binding</keyword>
<dbReference type="InterPro" id="IPR036291">
    <property type="entry name" value="NAD(P)-bd_dom_sf"/>
</dbReference>
<dbReference type="PROSITE" id="PS00059">
    <property type="entry name" value="ADH_ZINC"/>
    <property type="match status" value="1"/>
</dbReference>
<comment type="similarity">
    <text evidence="2 7">Belongs to the zinc-containing alcohol dehydrogenase family.</text>
</comment>
<evidence type="ECO:0000256" key="5">
    <source>
        <dbReference type="ARBA" id="ARBA00023002"/>
    </source>
</evidence>
<comment type="caution">
    <text evidence="10">The sequence shown here is derived from an EMBL/GenBank/DDBJ whole genome shotgun (WGS) entry which is preliminary data.</text>
</comment>